<dbReference type="EMBL" id="JBFNXX010000032">
    <property type="protein sequence ID" value="MEW9922138.1"/>
    <property type="molecule type" value="Genomic_DNA"/>
</dbReference>
<keyword evidence="3" id="KW-1185">Reference proteome</keyword>
<comment type="caution">
    <text evidence="2">The sequence shown here is derived from an EMBL/GenBank/DDBJ whole genome shotgun (WGS) entry which is preliminary data.</text>
</comment>
<dbReference type="InterPro" id="IPR003346">
    <property type="entry name" value="Transposase_20"/>
</dbReference>
<reference evidence="2 3" key="1">
    <citation type="submission" date="2024-07" db="EMBL/GenBank/DDBJ databases">
        <title>Marimonas sp.nov., isolated from tidal-flat sediment.</title>
        <authorList>
            <person name="Jayan J.N."/>
            <person name="Lee S.S."/>
        </authorList>
    </citation>
    <scope>NUCLEOTIDE SEQUENCE [LARGE SCALE GENOMIC DNA]</scope>
    <source>
        <strain evidence="2 3">MJW-29</strain>
    </source>
</reference>
<proteinExistence type="predicted"/>
<dbReference type="RefSeq" id="WP_367879845.1">
    <property type="nucleotide sequence ID" value="NZ_JBFNXX010000032.1"/>
</dbReference>
<gene>
    <name evidence="2" type="ORF">AB2B41_21235</name>
</gene>
<sequence length="63" mass="7323">MARLHCFFDDPERFGKTSDVGAFLGLTRRRYQSGEMDWPGHILKRGDRAGRILCFVRPCVSRH</sequence>
<evidence type="ECO:0000313" key="2">
    <source>
        <dbReference type="EMBL" id="MEW9922138.1"/>
    </source>
</evidence>
<feature type="domain" description="Transposase IS116/IS110/IS902 C-terminal" evidence="1">
    <location>
        <begin position="2"/>
        <end position="51"/>
    </location>
</feature>
<name>A0ABV3RVT5_9RHOB</name>
<protein>
    <submittedName>
        <fullName evidence="2">Transposase</fullName>
    </submittedName>
</protein>
<evidence type="ECO:0000313" key="3">
    <source>
        <dbReference type="Proteomes" id="UP001556098"/>
    </source>
</evidence>
<dbReference type="Pfam" id="PF02371">
    <property type="entry name" value="Transposase_20"/>
    <property type="match status" value="1"/>
</dbReference>
<evidence type="ECO:0000259" key="1">
    <source>
        <dbReference type="Pfam" id="PF02371"/>
    </source>
</evidence>
<organism evidence="2 3">
    <name type="scientific">Sulfitobacter sediminis</name>
    <dbReference type="NCBI Taxonomy" id="3234186"/>
    <lineage>
        <taxon>Bacteria</taxon>
        <taxon>Pseudomonadati</taxon>
        <taxon>Pseudomonadota</taxon>
        <taxon>Alphaproteobacteria</taxon>
        <taxon>Rhodobacterales</taxon>
        <taxon>Roseobacteraceae</taxon>
        <taxon>Sulfitobacter</taxon>
    </lineage>
</organism>
<dbReference type="Proteomes" id="UP001556098">
    <property type="component" value="Unassembled WGS sequence"/>
</dbReference>
<accession>A0ABV3RVT5</accession>